<dbReference type="PANTHER" id="PTHR38441">
    <property type="entry name" value="INTEGRAL MEMBRANE PROTEIN-RELATED"/>
    <property type="match status" value="1"/>
</dbReference>
<feature type="transmembrane region" description="Helical" evidence="1">
    <location>
        <begin position="62"/>
        <end position="84"/>
    </location>
</feature>
<keyword evidence="3" id="KW-1185">Reference proteome</keyword>
<dbReference type="InterPro" id="IPR007436">
    <property type="entry name" value="DUF485"/>
</dbReference>
<organism evidence="2 3">
    <name type="scientific">Aeromicrobium ginsengisoli</name>
    <dbReference type="NCBI Taxonomy" id="363867"/>
    <lineage>
        <taxon>Bacteria</taxon>
        <taxon>Bacillati</taxon>
        <taxon>Actinomycetota</taxon>
        <taxon>Actinomycetes</taxon>
        <taxon>Propionibacteriales</taxon>
        <taxon>Nocardioidaceae</taxon>
        <taxon>Aeromicrobium</taxon>
    </lineage>
</organism>
<evidence type="ECO:0000313" key="3">
    <source>
        <dbReference type="Proteomes" id="UP000380867"/>
    </source>
</evidence>
<dbReference type="Pfam" id="PF04341">
    <property type="entry name" value="DUF485"/>
    <property type="match status" value="1"/>
</dbReference>
<dbReference type="EMBL" id="SDPQ02000003">
    <property type="protein sequence ID" value="KAA1396171.1"/>
    <property type="molecule type" value="Genomic_DNA"/>
</dbReference>
<sequence length="108" mass="12568">MPPEAHAAYQRIHATDEFAELKRSYLRFVVPLTVAFMTWYLLYVLMSNYAGDFMAHKVAGNINVALIFGLLQFVSTFAIAIWYARFAARRMDPIADRLRAEYDEEIKR</sequence>
<comment type="caution">
    <text evidence="2">The sequence shown here is derived from an EMBL/GenBank/DDBJ whole genome shotgun (WGS) entry which is preliminary data.</text>
</comment>
<evidence type="ECO:0000256" key="1">
    <source>
        <dbReference type="SAM" id="Phobius"/>
    </source>
</evidence>
<reference evidence="2" key="1">
    <citation type="submission" date="2019-09" db="EMBL/GenBank/DDBJ databases">
        <authorList>
            <person name="Li J."/>
        </authorList>
    </citation>
    <scope>NUCLEOTIDE SEQUENCE [LARGE SCALE GENOMIC DNA]</scope>
    <source>
        <strain evidence="2">JCM 14732</strain>
    </source>
</reference>
<dbReference type="AlphaFoldDB" id="A0A5M4FCY8"/>
<dbReference type="OrthoDB" id="3543412at2"/>
<evidence type="ECO:0000313" key="2">
    <source>
        <dbReference type="EMBL" id="KAA1396171.1"/>
    </source>
</evidence>
<keyword evidence="1" id="KW-0812">Transmembrane</keyword>
<accession>A0A5M4FCY8</accession>
<dbReference type="PANTHER" id="PTHR38441:SF1">
    <property type="entry name" value="MEMBRANE PROTEIN"/>
    <property type="match status" value="1"/>
</dbReference>
<gene>
    <name evidence="2" type="ORF">ESP70_018230</name>
</gene>
<keyword evidence="1" id="KW-1133">Transmembrane helix</keyword>
<keyword evidence="1" id="KW-0472">Membrane</keyword>
<proteinExistence type="predicted"/>
<protein>
    <submittedName>
        <fullName evidence="2">DUF485 domain-containing protein</fullName>
    </submittedName>
</protein>
<dbReference type="Proteomes" id="UP000380867">
    <property type="component" value="Unassembled WGS sequence"/>
</dbReference>
<name>A0A5M4FCY8_9ACTN</name>
<feature type="transmembrane region" description="Helical" evidence="1">
    <location>
        <begin position="25"/>
        <end position="42"/>
    </location>
</feature>